<dbReference type="EMBL" id="CP042469">
    <property type="protein sequence ID" value="QOX64645.1"/>
    <property type="molecule type" value="Genomic_DNA"/>
</dbReference>
<organism evidence="1 2">
    <name type="scientific">Anoxybacterium hadale</name>
    <dbReference type="NCBI Taxonomy" id="3408580"/>
    <lineage>
        <taxon>Bacteria</taxon>
        <taxon>Bacillati</taxon>
        <taxon>Bacillota</taxon>
        <taxon>Clostridia</taxon>
        <taxon>Peptostreptococcales</taxon>
        <taxon>Anaerovoracaceae</taxon>
        <taxon>Anoxybacterium</taxon>
    </lineage>
</organism>
<accession>A0ACD1AE00</accession>
<dbReference type="Proteomes" id="UP000594014">
    <property type="component" value="Chromosome"/>
</dbReference>
<evidence type="ECO:0000313" key="2">
    <source>
        <dbReference type="Proteomes" id="UP000594014"/>
    </source>
</evidence>
<protein>
    <submittedName>
        <fullName evidence="1">ACP S-malonyltransferase</fullName>
    </submittedName>
</protein>
<sequence>MKIGLLFAGQGAQYSGMGKSLYENSKEAKKVFDLAGDEIKEWCFEGAKEILRQTNITQPCVYTVSIAAYEAFLEGLSNLEEELLDQLEMQGMAGFSLGEYAALTAGGSIADFETGLEIVKNRGAWMNDAGRNAEGENLGGMIAAFGERARILNCVEASREEGVLEGVNFNSPVQTVVAGDKDALERFKIKSKEMGQIKAVPLSVGSAFHSPMMEPAKPKLRELLAVSKLKHPTTKIYSNVTGGDIMEGCQGSESEWLADIMAKQVTSPVYWQETIENMEGEGIHTFIEIGPGNTLCGLVKKICPGATTMNIEDYETLSDTINKLKEMIAAE</sequence>
<reference evidence="1" key="1">
    <citation type="submission" date="2019-08" db="EMBL/GenBank/DDBJ databases">
        <title>Genome sequence of Clostridiales bacterium MT110.</title>
        <authorList>
            <person name="Cao J."/>
        </authorList>
    </citation>
    <scope>NUCLEOTIDE SEQUENCE</scope>
    <source>
        <strain evidence="1">MT110</strain>
    </source>
</reference>
<proteinExistence type="predicted"/>
<keyword evidence="2" id="KW-1185">Reference proteome</keyword>
<evidence type="ECO:0000313" key="1">
    <source>
        <dbReference type="EMBL" id="QOX64645.1"/>
    </source>
</evidence>
<name>A0ACD1AE00_9FIRM</name>
<gene>
    <name evidence="1" type="ORF">FRZ06_15490</name>
</gene>